<name>X1QA23_9ZZZZ</name>
<accession>X1QA23</accession>
<sequence>MIKKEKFKKIIKLASQPIKQDSRKAGKRKADSYIGKQTHQRNTGDTSGKRSGKSR</sequence>
<evidence type="ECO:0000256" key="1">
    <source>
        <dbReference type="SAM" id="MobiDB-lite"/>
    </source>
</evidence>
<protein>
    <submittedName>
        <fullName evidence="2">Uncharacterized protein</fullName>
    </submittedName>
</protein>
<organism evidence="2">
    <name type="scientific">marine sediment metagenome</name>
    <dbReference type="NCBI Taxonomy" id="412755"/>
    <lineage>
        <taxon>unclassified sequences</taxon>
        <taxon>metagenomes</taxon>
        <taxon>ecological metagenomes</taxon>
    </lineage>
</organism>
<dbReference type="AlphaFoldDB" id="X1QA23"/>
<dbReference type="EMBL" id="BARV01040194">
    <property type="protein sequence ID" value="GAI51661.1"/>
    <property type="molecule type" value="Genomic_DNA"/>
</dbReference>
<gene>
    <name evidence="2" type="ORF">S06H3_61326</name>
</gene>
<evidence type="ECO:0000313" key="2">
    <source>
        <dbReference type="EMBL" id="GAI51661.1"/>
    </source>
</evidence>
<feature type="compositionally biased region" description="Polar residues" evidence="1">
    <location>
        <begin position="35"/>
        <end position="46"/>
    </location>
</feature>
<feature type="compositionally biased region" description="Basic and acidic residues" evidence="1">
    <location>
        <begin position="20"/>
        <end position="31"/>
    </location>
</feature>
<comment type="caution">
    <text evidence="2">The sequence shown here is derived from an EMBL/GenBank/DDBJ whole genome shotgun (WGS) entry which is preliminary data.</text>
</comment>
<reference evidence="2" key="1">
    <citation type="journal article" date="2014" name="Front. Microbiol.">
        <title>High frequency of phylogenetically diverse reductive dehalogenase-homologous genes in deep subseafloor sedimentary metagenomes.</title>
        <authorList>
            <person name="Kawai M."/>
            <person name="Futagami T."/>
            <person name="Toyoda A."/>
            <person name="Takaki Y."/>
            <person name="Nishi S."/>
            <person name="Hori S."/>
            <person name="Arai W."/>
            <person name="Tsubouchi T."/>
            <person name="Morono Y."/>
            <person name="Uchiyama I."/>
            <person name="Ito T."/>
            <person name="Fujiyama A."/>
            <person name="Inagaki F."/>
            <person name="Takami H."/>
        </authorList>
    </citation>
    <scope>NUCLEOTIDE SEQUENCE</scope>
    <source>
        <strain evidence="2">Expedition CK06-06</strain>
    </source>
</reference>
<feature type="region of interest" description="Disordered" evidence="1">
    <location>
        <begin position="13"/>
        <end position="55"/>
    </location>
</feature>
<proteinExistence type="predicted"/>